<evidence type="ECO:0000256" key="2">
    <source>
        <dbReference type="SAM" id="Phobius"/>
    </source>
</evidence>
<protein>
    <submittedName>
        <fullName evidence="3">Leucine Rich repeats (2 copies)</fullName>
    </submittedName>
</protein>
<dbReference type="PANTHER" id="PTHR13318">
    <property type="entry name" value="PARTNER OF PAIRED, ISOFORM B-RELATED"/>
    <property type="match status" value="1"/>
</dbReference>
<dbReference type="AlphaFoldDB" id="A0A5C5ZBT6"/>
<dbReference type="GO" id="GO:0019005">
    <property type="term" value="C:SCF ubiquitin ligase complex"/>
    <property type="evidence" value="ECO:0007669"/>
    <property type="project" value="TreeGrafter"/>
</dbReference>
<keyword evidence="2" id="KW-0812">Transmembrane</keyword>
<feature type="transmembrane region" description="Helical" evidence="2">
    <location>
        <begin position="12"/>
        <end position="33"/>
    </location>
</feature>
<evidence type="ECO:0000313" key="4">
    <source>
        <dbReference type="Proteomes" id="UP000315010"/>
    </source>
</evidence>
<dbReference type="EMBL" id="SJPJ01000001">
    <property type="protein sequence ID" value="TWT84586.1"/>
    <property type="molecule type" value="Genomic_DNA"/>
</dbReference>
<evidence type="ECO:0000313" key="3">
    <source>
        <dbReference type="EMBL" id="TWT84586.1"/>
    </source>
</evidence>
<name>A0A5C5ZBT6_9BACT</name>
<evidence type="ECO:0000256" key="1">
    <source>
        <dbReference type="SAM" id="MobiDB-lite"/>
    </source>
</evidence>
<keyword evidence="4" id="KW-1185">Reference proteome</keyword>
<organism evidence="3 4">
    <name type="scientific">Novipirellula herctigrandis</name>
    <dbReference type="NCBI Taxonomy" id="2527986"/>
    <lineage>
        <taxon>Bacteria</taxon>
        <taxon>Pseudomonadati</taxon>
        <taxon>Planctomycetota</taxon>
        <taxon>Planctomycetia</taxon>
        <taxon>Pirellulales</taxon>
        <taxon>Pirellulaceae</taxon>
        <taxon>Novipirellula</taxon>
    </lineage>
</organism>
<accession>A0A5C5ZBT6</accession>
<comment type="caution">
    <text evidence="3">The sequence shown here is derived from an EMBL/GenBank/DDBJ whole genome shotgun (WGS) entry which is preliminary data.</text>
</comment>
<dbReference type="Proteomes" id="UP000315010">
    <property type="component" value="Unassembled WGS sequence"/>
</dbReference>
<reference evidence="3 4" key="1">
    <citation type="submission" date="2019-02" db="EMBL/GenBank/DDBJ databases">
        <title>Deep-cultivation of Planctomycetes and their phenomic and genomic characterization uncovers novel biology.</title>
        <authorList>
            <person name="Wiegand S."/>
            <person name="Jogler M."/>
            <person name="Boedeker C."/>
            <person name="Pinto D."/>
            <person name="Vollmers J."/>
            <person name="Rivas-Marin E."/>
            <person name="Kohn T."/>
            <person name="Peeters S.H."/>
            <person name="Heuer A."/>
            <person name="Rast P."/>
            <person name="Oberbeckmann S."/>
            <person name="Bunk B."/>
            <person name="Jeske O."/>
            <person name="Meyerdierks A."/>
            <person name="Storesund J.E."/>
            <person name="Kallscheuer N."/>
            <person name="Luecker S."/>
            <person name="Lage O.M."/>
            <person name="Pohl T."/>
            <person name="Merkel B.J."/>
            <person name="Hornburger P."/>
            <person name="Mueller R.-W."/>
            <person name="Bruemmer F."/>
            <person name="Labrenz M."/>
            <person name="Spormann A.M."/>
            <person name="Op Den Camp H."/>
            <person name="Overmann J."/>
            <person name="Amann R."/>
            <person name="Jetten M.S.M."/>
            <person name="Mascher T."/>
            <person name="Medema M.H."/>
            <person name="Devos D.P."/>
            <person name="Kaster A.-K."/>
            <person name="Ovreas L."/>
            <person name="Rohde M."/>
            <person name="Galperin M.Y."/>
            <person name="Jogler C."/>
        </authorList>
    </citation>
    <scope>NUCLEOTIDE SEQUENCE [LARGE SCALE GENOMIC DNA]</scope>
    <source>
        <strain evidence="3 4">CA13</strain>
    </source>
</reference>
<gene>
    <name evidence="3" type="ORF">CA13_60660</name>
</gene>
<dbReference type="OrthoDB" id="288933at2"/>
<keyword evidence="2" id="KW-1133">Transmembrane helix</keyword>
<proteinExistence type="predicted"/>
<dbReference type="RefSeq" id="WP_146402382.1">
    <property type="nucleotide sequence ID" value="NZ_SJPJ01000001.1"/>
</dbReference>
<feature type="region of interest" description="Disordered" evidence="1">
    <location>
        <begin position="35"/>
        <end position="55"/>
    </location>
</feature>
<dbReference type="GO" id="GO:0031146">
    <property type="term" value="P:SCF-dependent proteasomal ubiquitin-dependent protein catabolic process"/>
    <property type="evidence" value="ECO:0007669"/>
    <property type="project" value="TreeGrafter"/>
</dbReference>
<sequence length="374" mass="41490">MGQDKLDFKNMGWRESAVVVLVLMVPVAGGVWYSSGTPTQRTSKSRSSPPSKETTVLDLRTDDQIDQDVAIAMELPKLKGIVMRGAGVTREHIQTLSQHPSLKMIVLCDTDLHDVDLGLDDGSEVDVQFCDQKPIKHLEQIRARLVKPYGKSWLMSGRYPDIGRSLVRMASFREVERVDMRNCVVSRETVESCQRFAGLKNLFVGYGFDDSQVELLMPIKSLEHLDLSQSMVTDQGIKHVAQLPKLKILTLGPNMGDESLRILAGCQTLEVLHCGFSQVGDAGIDALAESNSIRGLDLGGRPITGRSLDSLGKYAKLRDLAFSHDENIEYEDYQKLANIRELKRLYAPLPQSIRTSLQRSNPGLQVTVPLPFGG</sequence>
<keyword evidence="2" id="KW-0472">Membrane</keyword>
<dbReference type="InterPro" id="IPR032675">
    <property type="entry name" value="LRR_dom_sf"/>
</dbReference>
<dbReference type="Gene3D" id="3.80.10.10">
    <property type="entry name" value="Ribonuclease Inhibitor"/>
    <property type="match status" value="1"/>
</dbReference>
<feature type="compositionally biased region" description="Low complexity" evidence="1">
    <location>
        <begin position="35"/>
        <end position="54"/>
    </location>
</feature>
<dbReference type="SUPFAM" id="SSF52047">
    <property type="entry name" value="RNI-like"/>
    <property type="match status" value="1"/>
</dbReference>